<proteinExistence type="predicted"/>
<dbReference type="Proteomes" id="UP000076577">
    <property type="component" value="Unassembled WGS sequence"/>
</dbReference>
<evidence type="ECO:0000313" key="1">
    <source>
        <dbReference type="EMBL" id="KZL17669.1"/>
    </source>
</evidence>
<dbReference type="RefSeq" id="WP_068007456.1">
    <property type="nucleotide sequence ID" value="NZ_FOFM01000010.1"/>
</dbReference>
<comment type="caution">
    <text evidence="1">The sequence shown here is derived from an EMBL/GenBank/DDBJ whole genome shotgun (WGS) entry which is preliminary data.</text>
</comment>
<accession>A0A165XFZ3</accession>
<reference evidence="1 2" key="1">
    <citation type="journal article" date="2016" name="Front. Microbiol.">
        <title>Comparative Genomic Analysis Reveals a Diverse Repertoire of Genes Involved in Prokaryote-Eukaryote Interactions within the Pseudovibrio Genus.</title>
        <authorList>
            <person name="Romano S."/>
            <person name="Fernandez-Guerra A."/>
            <person name="Reen F.J."/>
            <person name="Glockner F.O."/>
            <person name="Crowley S.P."/>
            <person name="O'Sullivan O."/>
            <person name="Cotter P.D."/>
            <person name="Adams C."/>
            <person name="Dobson A.D."/>
            <person name="O'Gara F."/>
        </authorList>
    </citation>
    <scope>NUCLEOTIDE SEQUENCE [LARGE SCALE GENOMIC DNA]</scope>
    <source>
        <strain evidence="1 2">Ad2</strain>
    </source>
</reference>
<dbReference type="AlphaFoldDB" id="A0A165XFZ3"/>
<name>A0A165XFZ3_9HYPH</name>
<protein>
    <recommendedName>
        <fullName evidence="3">DUF3150 domain-containing protein</fullName>
    </recommendedName>
</protein>
<sequence>MNAITDIPSVSNTLASRAMLISLSISNWSGRKLDRKVTEEVNTSRGAASDAGRYNKQLLPKEALDAIHKKAGAIRNEFYARTLPWMDDGQRIMAANAFLAHSQWFANQRTGYDKLVEDFLKEYPDFVEQAKLNLKDMFNATDYPPVDVLRQKFGIEITVLNVPNSEDFRVSISEAQADQIRTQIEAKVTEASQNAVKDVYRRITESLTRMVERLNNYKPGNRVERAQGVFRNSLVENIRDLIEVMPALNITGDPELDRLAERLKDVTIYDANVLKTNANKRKDTAQEAQAILDSMSAFVA</sequence>
<evidence type="ECO:0008006" key="3">
    <source>
        <dbReference type="Google" id="ProtNLM"/>
    </source>
</evidence>
<dbReference type="STRING" id="989403.SAMN05421798_11077"/>
<dbReference type="EMBL" id="LMCB01000030">
    <property type="protein sequence ID" value="KZL17669.1"/>
    <property type="molecule type" value="Genomic_DNA"/>
</dbReference>
<keyword evidence="2" id="KW-1185">Reference proteome</keyword>
<evidence type="ECO:0000313" key="2">
    <source>
        <dbReference type="Proteomes" id="UP000076577"/>
    </source>
</evidence>
<organism evidence="1 2">
    <name type="scientific">Pseudovibrio axinellae</name>
    <dbReference type="NCBI Taxonomy" id="989403"/>
    <lineage>
        <taxon>Bacteria</taxon>
        <taxon>Pseudomonadati</taxon>
        <taxon>Pseudomonadota</taxon>
        <taxon>Alphaproteobacteria</taxon>
        <taxon>Hyphomicrobiales</taxon>
        <taxon>Stappiaceae</taxon>
        <taxon>Pseudovibrio</taxon>
    </lineage>
</organism>
<dbReference type="PATRIC" id="fig|989403.3.peg.3220"/>
<dbReference type="OrthoDB" id="644376at2"/>
<gene>
    <name evidence="1" type="ORF">PsAD2_03005</name>
</gene>